<evidence type="ECO:0000259" key="4">
    <source>
        <dbReference type="PROSITE" id="PS50026"/>
    </source>
</evidence>
<feature type="compositionally biased region" description="Low complexity" evidence="2">
    <location>
        <begin position="270"/>
        <end position="283"/>
    </location>
</feature>
<dbReference type="InterPro" id="IPR000742">
    <property type="entry name" value="EGF"/>
</dbReference>
<organism evidence="6 7">
    <name type="scientific">Holothuria leucospilota</name>
    <name type="common">Black long sea cucumber</name>
    <name type="synonym">Mertensiothuria leucospilota</name>
    <dbReference type="NCBI Taxonomy" id="206669"/>
    <lineage>
        <taxon>Eukaryota</taxon>
        <taxon>Metazoa</taxon>
        <taxon>Echinodermata</taxon>
        <taxon>Eleutherozoa</taxon>
        <taxon>Echinozoa</taxon>
        <taxon>Holothuroidea</taxon>
        <taxon>Aspidochirotacea</taxon>
        <taxon>Aspidochirotida</taxon>
        <taxon>Holothuriidae</taxon>
        <taxon>Holothuria</taxon>
    </lineage>
</organism>
<dbReference type="PANTHER" id="PTHR26391">
    <property type="entry name" value="INACTIVE TYROSINE-PROTEIN KINASE 7"/>
    <property type="match status" value="1"/>
</dbReference>
<comment type="caution">
    <text evidence="6">The sequence shown here is derived from an EMBL/GenBank/DDBJ whole genome shotgun (WGS) entry which is preliminary data.</text>
</comment>
<dbReference type="InterPro" id="IPR013783">
    <property type="entry name" value="Ig-like_fold"/>
</dbReference>
<feature type="compositionally biased region" description="Basic and acidic residues" evidence="2">
    <location>
        <begin position="284"/>
        <end position="313"/>
    </location>
</feature>
<proteinExistence type="predicted"/>
<dbReference type="Gene3D" id="2.170.300.10">
    <property type="entry name" value="Tie2 ligand-binding domain superfamily"/>
    <property type="match status" value="1"/>
</dbReference>
<keyword evidence="1" id="KW-1015">Disulfide bond</keyword>
<feature type="domain" description="EGF-like" evidence="4">
    <location>
        <begin position="224"/>
        <end position="260"/>
    </location>
</feature>
<dbReference type="Gene3D" id="2.60.40.10">
    <property type="entry name" value="Immunoglobulins"/>
    <property type="match status" value="1"/>
</dbReference>
<evidence type="ECO:0000256" key="2">
    <source>
        <dbReference type="SAM" id="MobiDB-lite"/>
    </source>
</evidence>
<dbReference type="PROSITE" id="PS50026">
    <property type="entry name" value="EGF_3"/>
    <property type="match status" value="1"/>
</dbReference>
<dbReference type="EMBL" id="JAIZAY010000006">
    <property type="protein sequence ID" value="KAJ8040916.1"/>
    <property type="molecule type" value="Genomic_DNA"/>
</dbReference>
<comment type="caution">
    <text evidence="1">Lacks conserved residue(s) required for the propagation of feature annotation.</text>
</comment>
<evidence type="ECO:0000313" key="6">
    <source>
        <dbReference type="EMBL" id="KAJ8040916.1"/>
    </source>
</evidence>
<dbReference type="PROSITE" id="PS50835">
    <property type="entry name" value="IG_LIKE"/>
    <property type="match status" value="1"/>
</dbReference>
<keyword evidence="7" id="KW-1185">Reference proteome</keyword>
<dbReference type="CDD" id="cd00054">
    <property type="entry name" value="EGF_CA"/>
    <property type="match status" value="1"/>
</dbReference>
<feature type="signal peptide" evidence="3">
    <location>
        <begin position="1"/>
        <end position="19"/>
    </location>
</feature>
<keyword evidence="3" id="KW-0732">Signal</keyword>
<keyword evidence="1" id="KW-0245">EGF-like domain</keyword>
<feature type="chain" id="PRO_5040251709" evidence="3">
    <location>
        <begin position="20"/>
        <end position="321"/>
    </location>
</feature>
<gene>
    <name evidence="6" type="ORF">HOLleu_15366</name>
</gene>
<dbReference type="AlphaFoldDB" id="A0A9Q1C8Z9"/>
<evidence type="ECO:0000256" key="1">
    <source>
        <dbReference type="PROSITE-ProRule" id="PRU00076"/>
    </source>
</evidence>
<dbReference type="InterPro" id="IPR036179">
    <property type="entry name" value="Ig-like_dom_sf"/>
</dbReference>
<dbReference type="PROSITE" id="PS00022">
    <property type="entry name" value="EGF_1"/>
    <property type="match status" value="1"/>
</dbReference>
<feature type="region of interest" description="Disordered" evidence="2">
    <location>
        <begin position="270"/>
        <end position="321"/>
    </location>
</feature>
<reference evidence="6" key="1">
    <citation type="submission" date="2021-10" db="EMBL/GenBank/DDBJ databases">
        <title>Tropical sea cucumber genome reveals ecological adaptation and Cuvierian tubules defense mechanism.</title>
        <authorList>
            <person name="Chen T."/>
        </authorList>
    </citation>
    <scope>NUCLEOTIDE SEQUENCE</scope>
    <source>
        <strain evidence="6">Nanhai2018</strain>
        <tissue evidence="6">Muscle</tissue>
    </source>
</reference>
<evidence type="ECO:0000313" key="7">
    <source>
        <dbReference type="Proteomes" id="UP001152320"/>
    </source>
</evidence>
<feature type="domain" description="Ig-like" evidence="5">
    <location>
        <begin position="131"/>
        <end position="198"/>
    </location>
</feature>
<accession>A0A9Q1C8Z9</accession>
<protein>
    <submittedName>
        <fullName evidence="6">Angiopoietin-1 receptor</fullName>
    </submittedName>
</protein>
<keyword evidence="6" id="KW-0675">Receptor</keyword>
<feature type="disulfide bond" evidence="1">
    <location>
        <begin position="250"/>
        <end position="259"/>
    </location>
</feature>
<dbReference type="InterPro" id="IPR007110">
    <property type="entry name" value="Ig-like_dom"/>
</dbReference>
<sequence length="321" mass="35360">MVHVVAVATLFLFISCISAQDQVRMTMLSINHFRSESNGQYQCHLSDPDKTGTTVESFRAVDTRNGGDSNNPEPPDAVYQRRDNYPHHKVTLNDNGNDEGFGVFGCEATRSGKEATRISTTRMRSDADFVPANELFTQTVNIGDEDVSISMNSPTIRDTNGIRWRKDNSDFISSQSGSATYVIPGPIQLSDAGTYECQYYGERNLARQGLNLLLVRACPANRWDPPGCTGVCDSCYNGGICDENNGKCVCAPGFMGDNCRQASFHNYNNNNNNNSNHNNNNNHNYDDHDDHGKDDQGGSDDHDGDHGDDDHSHKLGLYSAS</sequence>
<dbReference type="OrthoDB" id="1668230at2759"/>
<evidence type="ECO:0000259" key="5">
    <source>
        <dbReference type="PROSITE" id="PS50835"/>
    </source>
</evidence>
<evidence type="ECO:0000256" key="3">
    <source>
        <dbReference type="SAM" id="SignalP"/>
    </source>
</evidence>
<dbReference type="Proteomes" id="UP001152320">
    <property type="component" value="Chromosome 6"/>
</dbReference>
<name>A0A9Q1C8Z9_HOLLE</name>
<dbReference type="PROSITE" id="PS01186">
    <property type="entry name" value="EGF_2"/>
    <property type="match status" value="1"/>
</dbReference>
<dbReference type="SUPFAM" id="SSF48726">
    <property type="entry name" value="Immunoglobulin"/>
    <property type="match status" value="1"/>
</dbReference>
<dbReference type="PANTHER" id="PTHR26391:SF18">
    <property type="entry name" value="PROTEIN KINASE RECEPTOR TIE-1, PUTATIVE-RELATED"/>
    <property type="match status" value="1"/>
</dbReference>